<name>A0A965ZFI5_9SPHI</name>
<reference evidence="2" key="2">
    <citation type="submission" date="2020-10" db="EMBL/GenBank/DDBJ databases">
        <title>Mucilaginibacter sp. nov., isolated from soil.</title>
        <authorList>
            <person name="Jeon C.O."/>
        </authorList>
    </citation>
    <scope>NUCLEOTIDE SEQUENCE</scope>
    <source>
        <strain evidence="2">R11</strain>
    </source>
</reference>
<accession>A0A965ZFI5</accession>
<feature type="coiled-coil region" evidence="1">
    <location>
        <begin position="39"/>
        <end position="66"/>
    </location>
</feature>
<dbReference type="AlphaFoldDB" id="A0A965ZFI5"/>
<proteinExistence type="predicted"/>
<sequence>MQYSFEYLNNEACSLLTRLNQVQPFSMTMPMVKGASVSAKAFKEIIELLENEKAALRKNIYRFIKQVKRQQKAKADEKQLQAAFAVLKLRFNDILDQLDIFADVLSQRGENDTGVWLAGLDVLAEDGMEAIKLLADIPALMVYLDRGHGAAIRRARTRLPGGDENPVAIIQVPRERLVGSGIASSLIHEVGHQVASLLNLVPSLSAVLARKVDEGRNAGAWQYFNRCISEIISDVWALGHLGVSATMGLMGVVTLPRYFQFRLDMNDPHPAPYLRVQISCWFGKRFYPHPQWDKLWLMWNSFYPREGLDKESLRIMNAIELELDAFIEILIHHSTKEMRGKKLMELFPIAERQPDKLKQLYQLWNKKKISLSAMPPTLVFAVMGQAKAELEIDASAESSVLTRQLRHWAFARN</sequence>
<dbReference type="EMBL" id="WWEO01000039">
    <property type="protein sequence ID" value="NCD68721.1"/>
    <property type="molecule type" value="Genomic_DNA"/>
</dbReference>
<keyword evidence="3" id="KW-1185">Reference proteome</keyword>
<comment type="caution">
    <text evidence="2">The sequence shown here is derived from an EMBL/GenBank/DDBJ whole genome shotgun (WGS) entry which is preliminary data.</text>
</comment>
<evidence type="ECO:0000313" key="3">
    <source>
        <dbReference type="Proteomes" id="UP000638732"/>
    </source>
</evidence>
<gene>
    <name evidence="2" type="ORF">GSY63_05075</name>
</gene>
<keyword evidence="1" id="KW-0175">Coiled coil</keyword>
<reference evidence="2" key="1">
    <citation type="submission" date="2020-01" db="EMBL/GenBank/DDBJ databases">
        <authorList>
            <person name="Seo Y.L."/>
        </authorList>
    </citation>
    <scope>NUCLEOTIDE SEQUENCE</scope>
    <source>
        <strain evidence="2">R11</strain>
    </source>
</reference>
<dbReference type="RefSeq" id="WP_166584741.1">
    <property type="nucleotide sequence ID" value="NZ_WWEO01000039.1"/>
</dbReference>
<organism evidence="2 3">
    <name type="scientific">Mucilaginibacter agri</name>
    <dbReference type="NCBI Taxonomy" id="2695265"/>
    <lineage>
        <taxon>Bacteria</taxon>
        <taxon>Pseudomonadati</taxon>
        <taxon>Bacteroidota</taxon>
        <taxon>Sphingobacteriia</taxon>
        <taxon>Sphingobacteriales</taxon>
        <taxon>Sphingobacteriaceae</taxon>
        <taxon>Mucilaginibacter</taxon>
    </lineage>
</organism>
<dbReference type="Proteomes" id="UP000638732">
    <property type="component" value="Unassembled WGS sequence"/>
</dbReference>
<evidence type="ECO:0000256" key="1">
    <source>
        <dbReference type="SAM" id="Coils"/>
    </source>
</evidence>
<protein>
    <submittedName>
        <fullName evidence="2">Uncharacterized protein</fullName>
    </submittedName>
</protein>
<evidence type="ECO:0000313" key="2">
    <source>
        <dbReference type="EMBL" id="NCD68721.1"/>
    </source>
</evidence>